<dbReference type="EMBL" id="CAVMJV010000098">
    <property type="protein sequence ID" value="CAK5095523.1"/>
    <property type="molecule type" value="Genomic_DNA"/>
</dbReference>
<organism evidence="1 2">
    <name type="scientific">Meloidogyne enterolobii</name>
    <name type="common">Root-knot nematode worm</name>
    <name type="synonym">Meloidogyne mayaguensis</name>
    <dbReference type="NCBI Taxonomy" id="390850"/>
    <lineage>
        <taxon>Eukaryota</taxon>
        <taxon>Metazoa</taxon>
        <taxon>Ecdysozoa</taxon>
        <taxon>Nematoda</taxon>
        <taxon>Chromadorea</taxon>
        <taxon>Rhabditida</taxon>
        <taxon>Tylenchina</taxon>
        <taxon>Tylenchomorpha</taxon>
        <taxon>Tylenchoidea</taxon>
        <taxon>Meloidogynidae</taxon>
        <taxon>Meloidogyninae</taxon>
        <taxon>Meloidogyne</taxon>
    </lineage>
</organism>
<comment type="caution">
    <text evidence="1">The sequence shown here is derived from an EMBL/GenBank/DDBJ whole genome shotgun (WGS) entry which is preliminary data.</text>
</comment>
<proteinExistence type="predicted"/>
<sequence>MSTIEDNQDNQKQINKMSDSVLVDENNEQELIKRLKEGIFKFRGNYLIFGNILFLMKNI</sequence>
<gene>
    <name evidence="1" type="ORF">MENTE1834_LOCUS40926</name>
</gene>
<evidence type="ECO:0000313" key="1">
    <source>
        <dbReference type="EMBL" id="CAK5095523.1"/>
    </source>
</evidence>
<dbReference type="Proteomes" id="UP001497535">
    <property type="component" value="Unassembled WGS sequence"/>
</dbReference>
<keyword evidence="2" id="KW-1185">Reference proteome</keyword>
<evidence type="ECO:0000313" key="2">
    <source>
        <dbReference type="Proteomes" id="UP001497535"/>
    </source>
</evidence>
<reference evidence="1" key="1">
    <citation type="submission" date="2023-11" db="EMBL/GenBank/DDBJ databases">
        <authorList>
            <person name="Poullet M."/>
        </authorList>
    </citation>
    <scope>NUCLEOTIDE SEQUENCE</scope>
    <source>
        <strain evidence="1">E1834</strain>
    </source>
</reference>
<name>A0ACB1ASE7_MELEN</name>
<protein>
    <submittedName>
        <fullName evidence="1">Uncharacterized protein</fullName>
    </submittedName>
</protein>
<accession>A0ACB1ASE7</accession>